<reference evidence="3" key="1">
    <citation type="submission" date="2010-08" db="EMBL/GenBank/DDBJ databases">
        <authorList>
            <consortium name="Caenorhabditis japonica Sequencing Consortium"/>
            <person name="Wilson R.K."/>
        </authorList>
    </citation>
    <scope>NUCLEOTIDE SEQUENCE [LARGE SCALE GENOMIC DNA]</scope>
    <source>
        <strain evidence="3">DF5081</strain>
    </source>
</reference>
<organism evidence="2 3">
    <name type="scientific">Caenorhabditis japonica</name>
    <dbReference type="NCBI Taxonomy" id="281687"/>
    <lineage>
        <taxon>Eukaryota</taxon>
        <taxon>Metazoa</taxon>
        <taxon>Ecdysozoa</taxon>
        <taxon>Nematoda</taxon>
        <taxon>Chromadorea</taxon>
        <taxon>Rhabditida</taxon>
        <taxon>Rhabditina</taxon>
        <taxon>Rhabditomorpha</taxon>
        <taxon>Rhabditoidea</taxon>
        <taxon>Rhabditidae</taxon>
        <taxon>Peloderinae</taxon>
        <taxon>Caenorhabditis</taxon>
    </lineage>
</organism>
<protein>
    <submittedName>
        <fullName evidence="2">Uncharacterized protein</fullName>
    </submittedName>
</protein>
<dbReference type="PANTHER" id="PTHR35013:SF2">
    <property type="entry name" value="SERPENTINE RECEPTOR, CLASS BC (CLASS B-LIKE)"/>
    <property type="match status" value="1"/>
</dbReference>
<dbReference type="Proteomes" id="UP000005237">
    <property type="component" value="Unassembled WGS sequence"/>
</dbReference>
<dbReference type="EnsemblMetazoa" id="CJA17622.1">
    <property type="protein sequence ID" value="CJA17622.1"/>
    <property type="gene ID" value="WBGene00136824"/>
</dbReference>
<name>A0A8R1I402_CAEJA</name>
<keyword evidence="1" id="KW-0812">Transmembrane</keyword>
<feature type="transmembrane region" description="Helical" evidence="1">
    <location>
        <begin position="49"/>
        <end position="69"/>
    </location>
</feature>
<dbReference type="Pfam" id="PF10912">
    <property type="entry name" value="Glam1"/>
    <property type="match status" value="1"/>
</dbReference>
<dbReference type="PANTHER" id="PTHR35013">
    <property type="entry name" value="PROTEIN CBG22618-RELATED"/>
    <property type="match status" value="1"/>
</dbReference>
<keyword evidence="1" id="KW-0472">Membrane</keyword>
<proteinExistence type="predicted"/>
<dbReference type="InterPro" id="IPR024483">
    <property type="entry name" value="Glam1"/>
</dbReference>
<evidence type="ECO:0000256" key="1">
    <source>
        <dbReference type="SAM" id="Phobius"/>
    </source>
</evidence>
<dbReference type="AlphaFoldDB" id="A0A8R1I402"/>
<keyword evidence="1" id="KW-1133">Transmembrane helix</keyword>
<feature type="transmembrane region" description="Helical" evidence="1">
    <location>
        <begin position="16"/>
        <end position="37"/>
    </location>
</feature>
<evidence type="ECO:0000313" key="2">
    <source>
        <dbReference type="EnsemblMetazoa" id="CJA17622.1"/>
    </source>
</evidence>
<keyword evidence="3" id="KW-1185">Reference proteome</keyword>
<sequence length="155" mass="17434">MGLLVCIYQAASVGDYVTQVTGIISGLLECVLLWGVIKDRARLLNIAMYISLIHLTFDFGTILVSPVYFASQIASGYESNDSQPILGMILNVKSREEDRFVLGLIFGYSVEIMSTISVFLGILQFCLINRCFVYATMVEQGRFKKFKVYDNVVRF</sequence>
<accession>A0A8R1I402</accession>
<reference evidence="2" key="2">
    <citation type="submission" date="2022-06" db="UniProtKB">
        <authorList>
            <consortium name="EnsemblMetazoa"/>
        </authorList>
    </citation>
    <scope>IDENTIFICATION</scope>
    <source>
        <strain evidence="2">DF5081</strain>
    </source>
</reference>
<feature type="transmembrane region" description="Helical" evidence="1">
    <location>
        <begin position="100"/>
        <end position="127"/>
    </location>
</feature>
<evidence type="ECO:0000313" key="3">
    <source>
        <dbReference type="Proteomes" id="UP000005237"/>
    </source>
</evidence>